<dbReference type="PIRSF" id="PIRSF006305">
    <property type="entry name" value="Maf"/>
    <property type="match status" value="1"/>
</dbReference>
<dbReference type="OrthoDB" id="9813962at2"/>
<gene>
    <name evidence="5" type="ORF">AY555_03820</name>
</gene>
<comment type="function">
    <text evidence="4">Nucleoside triphosphate pyrophosphatase. May have a dual role in cell division arrest and in preventing the incorporation of modified nucleotides into cellular nucleic acids.</text>
</comment>
<dbReference type="SUPFAM" id="SSF52972">
    <property type="entry name" value="ITPase-like"/>
    <property type="match status" value="1"/>
</dbReference>
<dbReference type="Gene3D" id="3.90.950.10">
    <property type="match status" value="1"/>
</dbReference>
<organism evidence="5 6">
    <name type="scientific">Haematospirillum jordaniae</name>
    <dbReference type="NCBI Taxonomy" id="1549855"/>
    <lineage>
        <taxon>Bacteria</taxon>
        <taxon>Pseudomonadati</taxon>
        <taxon>Pseudomonadota</taxon>
        <taxon>Alphaproteobacteria</taxon>
        <taxon>Rhodospirillales</taxon>
        <taxon>Novispirillaceae</taxon>
        <taxon>Haematospirillum</taxon>
    </lineage>
</organism>
<dbReference type="CDD" id="cd00555">
    <property type="entry name" value="Maf"/>
    <property type="match status" value="1"/>
</dbReference>
<reference evidence="5 6" key="1">
    <citation type="submission" date="2016-02" db="EMBL/GenBank/DDBJ databases">
        <title>Complete Genome of H5569, the type strain of the newly described species Haematospirillium jordaniae.</title>
        <authorList>
            <person name="Nicholson A.C."/>
            <person name="Humrighouse B.W."/>
            <person name="Loparov V."/>
            <person name="McQuiston J.R."/>
        </authorList>
    </citation>
    <scope>NUCLEOTIDE SEQUENCE [LARGE SCALE GENOMIC DNA]</scope>
    <source>
        <strain evidence="5 6">H5569</strain>
    </source>
</reference>
<dbReference type="PANTHER" id="PTHR43213:SF5">
    <property type="entry name" value="BIFUNCTIONAL DTTP_UTP PYROPHOSPHATASE_METHYLTRANSFERASE PROTEIN-RELATED"/>
    <property type="match status" value="1"/>
</dbReference>
<comment type="catalytic activity">
    <reaction evidence="4">
        <text>a 2'-deoxyribonucleoside 5'-triphosphate + H2O = a 2'-deoxyribonucleoside 5'-phosphate + diphosphate + H(+)</text>
        <dbReference type="Rhea" id="RHEA:44644"/>
        <dbReference type="ChEBI" id="CHEBI:15377"/>
        <dbReference type="ChEBI" id="CHEBI:15378"/>
        <dbReference type="ChEBI" id="CHEBI:33019"/>
        <dbReference type="ChEBI" id="CHEBI:61560"/>
        <dbReference type="ChEBI" id="CHEBI:65317"/>
        <dbReference type="EC" id="3.6.1.9"/>
    </reaction>
</comment>
<dbReference type="InterPro" id="IPR003697">
    <property type="entry name" value="Maf-like"/>
</dbReference>
<evidence type="ECO:0000256" key="2">
    <source>
        <dbReference type="ARBA" id="ARBA00022801"/>
    </source>
</evidence>
<keyword evidence="6" id="KW-1185">Reference proteome</keyword>
<comment type="cofactor">
    <cofactor evidence="1 4">
        <name>a divalent metal cation</name>
        <dbReference type="ChEBI" id="CHEBI:60240"/>
    </cofactor>
</comment>
<dbReference type="GO" id="GO:0005737">
    <property type="term" value="C:cytoplasm"/>
    <property type="evidence" value="ECO:0007669"/>
    <property type="project" value="UniProtKB-SubCell"/>
</dbReference>
<comment type="similarity">
    <text evidence="4">Belongs to the Maf family.</text>
</comment>
<dbReference type="STRING" id="1549855.AY555_03820"/>
<comment type="subcellular location">
    <subcellularLocation>
        <location evidence="4">Cytoplasm</location>
    </subcellularLocation>
</comment>
<dbReference type="PANTHER" id="PTHR43213">
    <property type="entry name" value="BIFUNCTIONAL DTTP/UTP PYROPHOSPHATASE/METHYLTRANSFERASE PROTEIN-RELATED"/>
    <property type="match status" value="1"/>
</dbReference>
<accession>A0A143DCJ5</accession>
<dbReference type="Proteomes" id="UP000076066">
    <property type="component" value="Chromosome"/>
</dbReference>
<keyword evidence="2 4" id="KW-0378">Hydrolase</keyword>
<dbReference type="AlphaFoldDB" id="A0A143DCJ5"/>
<evidence type="ECO:0000256" key="4">
    <source>
        <dbReference type="HAMAP-Rule" id="MF_00528"/>
    </source>
</evidence>
<dbReference type="GO" id="GO:0047429">
    <property type="term" value="F:nucleoside triphosphate diphosphatase activity"/>
    <property type="evidence" value="ECO:0007669"/>
    <property type="project" value="UniProtKB-EC"/>
</dbReference>
<dbReference type="InterPro" id="IPR029001">
    <property type="entry name" value="ITPase-like_fam"/>
</dbReference>
<name>A0A143DCJ5_9PROT</name>
<dbReference type="Pfam" id="PF02545">
    <property type="entry name" value="Maf"/>
    <property type="match status" value="1"/>
</dbReference>
<dbReference type="EMBL" id="CP014525">
    <property type="protein sequence ID" value="AMW34457.1"/>
    <property type="molecule type" value="Genomic_DNA"/>
</dbReference>
<dbReference type="GO" id="GO:0009117">
    <property type="term" value="P:nucleotide metabolic process"/>
    <property type="evidence" value="ECO:0007669"/>
    <property type="project" value="UniProtKB-KW"/>
</dbReference>
<keyword evidence="4" id="KW-0963">Cytoplasm</keyword>
<dbReference type="KEGG" id="hjo:AY555_03820"/>
<dbReference type="EC" id="3.6.1.9" evidence="4"/>
<dbReference type="GeneID" id="53316276"/>
<protein>
    <recommendedName>
        <fullName evidence="4">Nucleoside triphosphate pyrophosphatase</fullName>
        <ecNumber evidence="4">3.6.1.9</ecNumber>
    </recommendedName>
    <alternativeName>
        <fullName evidence="4">Nucleotide pyrophosphatase</fullName>
        <shortName evidence="4">Nucleotide PPase</shortName>
    </alternativeName>
</protein>
<feature type="active site" description="Proton acceptor" evidence="4">
    <location>
        <position position="77"/>
    </location>
</feature>
<comment type="catalytic activity">
    <reaction evidence="4">
        <text>a ribonucleoside 5'-triphosphate + H2O = a ribonucleoside 5'-phosphate + diphosphate + H(+)</text>
        <dbReference type="Rhea" id="RHEA:23996"/>
        <dbReference type="ChEBI" id="CHEBI:15377"/>
        <dbReference type="ChEBI" id="CHEBI:15378"/>
        <dbReference type="ChEBI" id="CHEBI:33019"/>
        <dbReference type="ChEBI" id="CHEBI:58043"/>
        <dbReference type="ChEBI" id="CHEBI:61557"/>
        <dbReference type="EC" id="3.6.1.9"/>
    </reaction>
</comment>
<sequence length="200" mass="22068">MSQPGLVLASGSMIRRRILSDAGIPFHVDIPNVDEGALKKACCNDGLTVEQTALELACAKALQVSVRYPETLVLGADQILECHGDWFDKPRDYQQAKNQLLILSGKTHRLVSGVALCMNGRVMWKMADNSFMTMRSLCEKRVENYLDKAGDKALASVGSYQVEALGVHLFEQMEGNWFTILGLPLLPVLDVLRQHGIVDP</sequence>
<dbReference type="RefSeq" id="WP_066133679.1">
    <property type="nucleotide sequence ID" value="NZ_CP014525.1"/>
</dbReference>
<keyword evidence="3 4" id="KW-0546">Nucleotide metabolism</keyword>
<evidence type="ECO:0000256" key="1">
    <source>
        <dbReference type="ARBA" id="ARBA00001968"/>
    </source>
</evidence>
<evidence type="ECO:0000313" key="6">
    <source>
        <dbReference type="Proteomes" id="UP000076066"/>
    </source>
</evidence>
<dbReference type="HAMAP" id="MF_00528">
    <property type="entry name" value="Maf"/>
    <property type="match status" value="1"/>
</dbReference>
<proteinExistence type="inferred from homology"/>
<evidence type="ECO:0000313" key="5">
    <source>
        <dbReference type="EMBL" id="AMW34457.1"/>
    </source>
</evidence>
<evidence type="ECO:0000256" key="3">
    <source>
        <dbReference type="ARBA" id="ARBA00023080"/>
    </source>
</evidence>
<comment type="caution">
    <text evidence="4">Lacks conserved residue(s) required for the propagation of feature annotation.</text>
</comment>